<evidence type="ECO:0000259" key="2">
    <source>
        <dbReference type="Pfam" id="PF01548"/>
    </source>
</evidence>
<gene>
    <name evidence="4" type="ORF">GCM10009810_06590</name>
</gene>
<dbReference type="NCBIfam" id="NF033542">
    <property type="entry name" value="transpos_IS110"/>
    <property type="match status" value="1"/>
</dbReference>
<protein>
    <submittedName>
        <fullName evidence="4">IS110 family transposase</fullName>
    </submittedName>
</protein>
<keyword evidence="5" id="KW-1185">Reference proteome</keyword>
<evidence type="ECO:0000313" key="4">
    <source>
        <dbReference type="EMBL" id="GAA1748782.1"/>
    </source>
</evidence>
<dbReference type="PANTHER" id="PTHR33055">
    <property type="entry name" value="TRANSPOSASE FOR INSERTION SEQUENCE ELEMENT IS1111A"/>
    <property type="match status" value="1"/>
</dbReference>
<dbReference type="Proteomes" id="UP001501475">
    <property type="component" value="Unassembled WGS sequence"/>
</dbReference>
<dbReference type="PANTHER" id="PTHR33055:SF16">
    <property type="entry name" value="TRANSPOSASE FOR INSERTION SEQUENCE ELEMENT IS1547"/>
    <property type="match status" value="1"/>
</dbReference>
<dbReference type="InterPro" id="IPR003346">
    <property type="entry name" value="Transposase_20"/>
</dbReference>
<dbReference type="InterPro" id="IPR047650">
    <property type="entry name" value="Transpos_IS110"/>
</dbReference>
<feature type="domain" description="Transposase IS116/IS110/IS902 C-terminal" evidence="3">
    <location>
        <begin position="224"/>
        <end position="297"/>
    </location>
</feature>
<dbReference type="RefSeq" id="WP_344062061.1">
    <property type="nucleotide sequence ID" value="NZ_BAAAPN010000017.1"/>
</dbReference>
<name>A0ABN2K5I4_9MICO</name>
<organism evidence="4 5">
    <name type="scientific">Nostocoides vanveenii</name>
    <dbReference type="NCBI Taxonomy" id="330835"/>
    <lineage>
        <taxon>Bacteria</taxon>
        <taxon>Bacillati</taxon>
        <taxon>Actinomycetota</taxon>
        <taxon>Actinomycetes</taxon>
        <taxon>Micrococcales</taxon>
        <taxon>Intrasporangiaceae</taxon>
        <taxon>Nostocoides</taxon>
    </lineage>
</organism>
<dbReference type="InterPro" id="IPR002525">
    <property type="entry name" value="Transp_IS110-like_N"/>
</dbReference>
<accession>A0ABN2K5I4</accession>
<feature type="domain" description="Transposase IS110-like N-terminal" evidence="2">
    <location>
        <begin position="2"/>
        <end position="157"/>
    </location>
</feature>
<keyword evidence="1" id="KW-0175">Coiled coil</keyword>
<reference evidence="4 5" key="1">
    <citation type="journal article" date="2019" name="Int. J. Syst. Evol. Microbiol.">
        <title>The Global Catalogue of Microorganisms (GCM) 10K type strain sequencing project: providing services to taxonomists for standard genome sequencing and annotation.</title>
        <authorList>
            <consortium name="The Broad Institute Genomics Platform"/>
            <consortium name="The Broad Institute Genome Sequencing Center for Infectious Disease"/>
            <person name="Wu L."/>
            <person name="Ma J."/>
        </authorList>
    </citation>
    <scope>NUCLEOTIDE SEQUENCE [LARGE SCALE GENOMIC DNA]</scope>
    <source>
        <strain evidence="4 5">JCM 15591</strain>
    </source>
</reference>
<evidence type="ECO:0000256" key="1">
    <source>
        <dbReference type="SAM" id="Coils"/>
    </source>
</evidence>
<proteinExistence type="predicted"/>
<feature type="coiled-coil region" evidence="1">
    <location>
        <begin position="192"/>
        <end position="219"/>
    </location>
</feature>
<dbReference type="Pfam" id="PF01548">
    <property type="entry name" value="DEDD_Tnp_IS110"/>
    <property type="match status" value="1"/>
</dbReference>
<dbReference type="Pfam" id="PF02371">
    <property type="entry name" value="Transposase_20"/>
    <property type="match status" value="1"/>
</dbReference>
<evidence type="ECO:0000259" key="3">
    <source>
        <dbReference type="Pfam" id="PF02371"/>
    </source>
</evidence>
<comment type="caution">
    <text evidence="4">The sequence shown here is derived from an EMBL/GenBank/DDBJ whole genome shotgun (WGS) entry which is preliminary data.</text>
</comment>
<evidence type="ECO:0000313" key="5">
    <source>
        <dbReference type="Proteomes" id="UP001501475"/>
    </source>
</evidence>
<sequence>MIGTDSHKRTHTVVALDEVGRRLGTKTVRTNAEGHLALVEWATQFADHDEHGVRFALEDCRHLTRRLESDLLAAGQRVLRVPTRLMAGARRSSREPGKSDPIDAEAVALAALRHPDLPVAELDGPAREVKLLSDHRHDLVVQRSRIAQQVRWHLHELDPDLMIPSRGLRRQKVVRELLAELERFDGVMARLARRHLLRCQELTTQINDLERELRDLVRRLAPSLLEIPGSGVLSAAVIVGETAGVHRFRDKDAYARFTGTAPVPVWSGSSAGKVRLNRGGNRSVNCALHMIAVTQARGVGPGRPYLDKQLARGKDRVAALRLLRRRLSDVVFAALRADLRAAQQPAASPVQLAA</sequence>
<dbReference type="EMBL" id="BAAAPN010000017">
    <property type="protein sequence ID" value="GAA1748782.1"/>
    <property type="molecule type" value="Genomic_DNA"/>
</dbReference>